<name>A0A1H2SVU6_9GAMM</name>
<evidence type="ECO:0000259" key="1">
    <source>
        <dbReference type="Pfam" id="PF13454"/>
    </source>
</evidence>
<dbReference type="PANTHER" id="PTHR40254">
    <property type="entry name" value="BLR0577 PROTEIN"/>
    <property type="match status" value="1"/>
</dbReference>
<protein>
    <submittedName>
        <fullName evidence="2">Uncharacterized NAD(P)/FAD-binding protein YdhS</fullName>
    </submittedName>
</protein>
<feature type="domain" description="FAD-dependent urate hydroxylase HpyO/Asp monooxygenase CreE-like FAD/NAD(P)-binding" evidence="1">
    <location>
        <begin position="5"/>
        <end position="152"/>
    </location>
</feature>
<dbReference type="PANTHER" id="PTHR40254:SF1">
    <property type="entry name" value="BLR0577 PROTEIN"/>
    <property type="match status" value="1"/>
</dbReference>
<dbReference type="Pfam" id="PF13454">
    <property type="entry name" value="NAD_binding_9"/>
    <property type="match status" value="1"/>
</dbReference>
<dbReference type="EMBL" id="FNNI01000001">
    <property type="protein sequence ID" value="SDW35816.1"/>
    <property type="molecule type" value="Genomic_DNA"/>
</dbReference>
<dbReference type="OrthoDB" id="101972at2"/>
<dbReference type="InterPro" id="IPR038732">
    <property type="entry name" value="HpyO/CreE_NAD-binding"/>
</dbReference>
<dbReference type="InterPro" id="IPR036188">
    <property type="entry name" value="FAD/NAD-bd_sf"/>
</dbReference>
<organism evidence="2 3">
    <name type="scientific">Aidingimonas halophila</name>
    <dbReference type="NCBI Taxonomy" id="574349"/>
    <lineage>
        <taxon>Bacteria</taxon>
        <taxon>Pseudomonadati</taxon>
        <taxon>Pseudomonadota</taxon>
        <taxon>Gammaproteobacteria</taxon>
        <taxon>Oceanospirillales</taxon>
        <taxon>Halomonadaceae</taxon>
        <taxon>Aidingimonas</taxon>
    </lineage>
</organism>
<dbReference type="STRING" id="574349.SAMN05443545_101673"/>
<dbReference type="AlphaFoldDB" id="A0A1H2SVU6"/>
<accession>A0A1H2SVU6</accession>
<evidence type="ECO:0000313" key="3">
    <source>
        <dbReference type="Proteomes" id="UP000198500"/>
    </source>
</evidence>
<dbReference type="SUPFAM" id="SSF51905">
    <property type="entry name" value="FAD/NAD(P)-binding domain"/>
    <property type="match status" value="2"/>
</dbReference>
<sequence>MHDIAIIGFGATGVSFLYQLHSHIHEQDIKIVKVAIISPKESFSSGLAFGQAESLHKVNTPPELMGIDPEDPNGFSSWLRKHNQNFERYPPRLTYADYLRHIYHSMHGDDKIKISEYHSLASDIDFAQGAQRVTLNNGQVVNAKKTVLTLGSLTAPTFSTNDGYHAIPPKAIPRLGTPETALVAGTGLTAVDCVKSLANAGCRSIHLFSRNGLVPTVISRSIEYSPEHFTWQKLKKALNQHERGERLPSVIKLLRMEIGRMRSPEVFRASELLNQGNVCGYWDYLLGRADQGDLPFQDTLCSTRYYAHKIWKKLGDNEKLDFQYNFGAFWSCWRHPIPAEVIRELNEYTRCGRLHIHCPVSSIKWRDGHYILETKNTMVRSNVLIDGTGGSFSIRATRSLLLQNMLAKGLCQPHPCGGLRIDNLTYAVLNDIGKTGIYCLGPLVKGELFSTNAFWFNASCASKLAHLFAIKLRMKSYKEACD</sequence>
<keyword evidence="3" id="KW-1185">Reference proteome</keyword>
<dbReference type="Gene3D" id="3.50.50.60">
    <property type="entry name" value="FAD/NAD(P)-binding domain"/>
    <property type="match status" value="1"/>
</dbReference>
<proteinExistence type="predicted"/>
<dbReference type="InterPro" id="IPR052189">
    <property type="entry name" value="L-asp_N-monooxygenase_NS-form"/>
</dbReference>
<dbReference type="Proteomes" id="UP000198500">
    <property type="component" value="Unassembled WGS sequence"/>
</dbReference>
<gene>
    <name evidence="2" type="ORF">SAMN05443545_101673</name>
</gene>
<evidence type="ECO:0000313" key="2">
    <source>
        <dbReference type="EMBL" id="SDW35816.1"/>
    </source>
</evidence>
<reference evidence="2 3" key="1">
    <citation type="submission" date="2016-10" db="EMBL/GenBank/DDBJ databases">
        <authorList>
            <person name="de Groot N.N."/>
        </authorList>
    </citation>
    <scope>NUCLEOTIDE SEQUENCE [LARGE SCALE GENOMIC DNA]</scope>
    <source>
        <strain evidence="2 3">DSM 19219</strain>
    </source>
</reference>
<dbReference type="RefSeq" id="WP_092568044.1">
    <property type="nucleotide sequence ID" value="NZ_BMXH01000001.1"/>
</dbReference>